<feature type="region of interest" description="Disordered" evidence="1">
    <location>
        <begin position="829"/>
        <end position="872"/>
    </location>
</feature>
<feature type="compositionally biased region" description="Low complexity" evidence="1">
    <location>
        <begin position="219"/>
        <end position="231"/>
    </location>
</feature>
<feature type="compositionally biased region" description="Low complexity" evidence="1">
    <location>
        <begin position="630"/>
        <end position="646"/>
    </location>
</feature>
<feature type="region of interest" description="Disordered" evidence="1">
    <location>
        <begin position="1"/>
        <end position="320"/>
    </location>
</feature>
<feature type="compositionally biased region" description="Low complexity" evidence="1">
    <location>
        <begin position="737"/>
        <end position="755"/>
    </location>
</feature>
<feature type="compositionally biased region" description="Basic residues" evidence="1">
    <location>
        <begin position="232"/>
        <end position="241"/>
    </location>
</feature>
<feature type="compositionally biased region" description="Low complexity" evidence="1">
    <location>
        <begin position="680"/>
        <end position="721"/>
    </location>
</feature>
<evidence type="ECO:0000313" key="3">
    <source>
        <dbReference type="Proteomes" id="UP000002748"/>
    </source>
</evidence>
<evidence type="ECO:0000256" key="1">
    <source>
        <dbReference type="SAM" id="MobiDB-lite"/>
    </source>
</evidence>
<dbReference type="VEuPathDB" id="FungiDB:A1Q1_00315"/>
<feature type="region of interest" description="Disordered" evidence="1">
    <location>
        <begin position="364"/>
        <end position="401"/>
    </location>
</feature>
<dbReference type="AlphaFoldDB" id="J8TID7"/>
<feature type="compositionally biased region" description="Low complexity" evidence="1">
    <location>
        <begin position="1"/>
        <end position="16"/>
    </location>
</feature>
<gene>
    <name evidence="2" type="ORF">A1Q1_00315</name>
</gene>
<protein>
    <submittedName>
        <fullName evidence="2">Uncharacterized protein</fullName>
    </submittedName>
</protein>
<feature type="compositionally biased region" description="Basic and acidic residues" evidence="1">
    <location>
        <begin position="782"/>
        <end position="792"/>
    </location>
</feature>
<feature type="compositionally biased region" description="Basic and acidic residues" evidence="1">
    <location>
        <begin position="381"/>
        <end position="391"/>
    </location>
</feature>
<feature type="compositionally biased region" description="Basic residues" evidence="1">
    <location>
        <begin position="859"/>
        <end position="872"/>
    </location>
</feature>
<feature type="region of interest" description="Disordered" evidence="1">
    <location>
        <begin position="595"/>
        <end position="798"/>
    </location>
</feature>
<reference evidence="2 3" key="1">
    <citation type="journal article" date="2012" name="Eukaryot. Cell">
        <title>Draft genome sequence of CBS 2479, the standard type strain of Trichosporon asahii.</title>
        <authorList>
            <person name="Yang R.Y."/>
            <person name="Li H.T."/>
            <person name="Zhu H."/>
            <person name="Zhou G.P."/>
            <person name="Wang M."/>
            <person name="Wang L."/>
        </authorList>
    </citation>
    <scope>NUCLEOTIDE SEQUENCE [LARGE SCALE GENOMIC DNA]</scope>
    <source>
        <strain evidence="3">ATCC 90039 / CBS 2479 / JCM 2466 / KCTC 7840 / NCYC 2677 / UAMH 7654</strain>
    </source>
</reference>
<dbReference type="EMBL" id="ALBS01000010">
    <property type="protein sequence ID" value="EJT53001.1"/>
    <property type="molecule type" value="Genomic_DNA"/>
</dbReference>
<accession>J8TID7</accession>
<organism evidence="2 3">
    <name type="scientific">Trichosporon asahii var. asahii (strain ATCC 90039 / CBS 2479 / JCM 2466 / KCTC 7840 / NBRC 103889/ NCYC 2677 / UAMH 7654)</name>
    <name type="common">Yeast</name>
    <dbReference type="NCBI Taxonomy" id="1186058"/>
    <lineage>
        <taxon>Eukaryota</taxon>
        <taxon>Fungi</taxon>
        <taxon>Dikarya</taxon>
        <taxon>Basidiomycota</taxon>
        <taxon>Agaricomycotina</taxon>
        <taxon>Tremellomycetes</taxon>
        <taxon>Trichosporonales</taxon>
        <taxon>Trichosporonaceae</taxon>
        <taxon>Trichosporon</taxon>
    </lineage>
</organism>
<evidence type="ECO:0000313" key="2">
    <source>
        <dbReference type="EMBL" id="EJT53001.1"/>
    </source>
</evidence>
<name>J8TID7_TRIAS</name>
<sequence>MASSMSRSPSTSSLSSMGNEDAPSPSRSSSSPSPPPDRSEATPPPASPSPVPSLPSPAPPTISHFARPKGKLVTYSRRPRPVQMREDSPLSTPEATPRKAPAPKARRGTMNKAKSSKEETTAAKNGKKRSSPLSSPAPTPKRSRKSAAASAPRGTPRGKDDADSPLSSPAPSDSEPESDASRASTPEAMPKRARRPTAGARKDAESKSAPSRATKRTAPRSSTPSAPSSSKPKAKRARKSLPAKLPSRDEPKEEGERFLDGEAAPKPKTKRKRASTNAVAKAKSGYMSTDEEEPVASSSRVTLSAKKTPSKHVPGRGKKDPAAIFDKLQTAALMNGSFTSLAKSSQTYVDDEDDEMTLDKVLKRRSASLTPPPGSPTPKSRRGEQSARRFEPSVLPSGVEPGSTCVVRQNHNFFVAILNEFEAAQNASDRDRYVVLERGSSKARTVRRRDIVFLPEDAIATCSSADGDSAFVERVRHVLPYLRLVMKDEYEPARWRADLFWTSPATLSNVAEYGDLTEDETAEIGEIITEWIKEEKGSERFEALGEKERRHFIQDVLVPEAAVGLVLASLGEEPWLETTTNGNGEAVKVDEPIVNGNDAAKDSAPIQPETTTDDANQKAIDAPASDAEMTEAPAPQTAAQPEPTTEAPEHAVETSTDTQTGEAKEEAPVEDAAANDDSAPEANEPNAASAGPAPTTEQPAESSADAETPAATEAPSAEPATGIPEREAERPAPNAGAAEPESQPEQPAEPIAPSANGASDAMDVDPTAEPPIEYPAEPVSEDTVKPDAKPDPHSAYTAARAQLADLRAAASHKQWAMRQTEVLRARRERRAKLKLPSELETEEDRAEAGVADGTLGRSARGRVRRKVNYKDP</sequence>
<proteinExistence type="predicted"/>
<dbReference type="KEGG" id="tasa:A1Q1_00315"/>
<dbReference type="RefSeq" id="XP_014184488.1">
    <property type="nucleotide sequence ID" value="XM_014329013.1"/>
</dbReference>
<comment type="caution">
    <text evidence="2">The sequence shown here is derived from an EMBL/GenBank/DDBJ whole genome shotgun (WGS) entry which is preliminary data.</text>
</comment>
<dbReference type="Proteomes" id="UP000002748">
    <property type="component" value="Unassembled WGS sequence"/>
</dbReference>
<feature type="compositionally biased region" description="Pro residues" evidence="1">
    <location>
        <begin position="32"/>
        <end position="60"/>
    </location>
</feature>
<dbReference type="HOGENOM" id="CLU_329339_0_0_1"/>
<dbReference type="GeneID" id="25983829"/>
<feature type="compositionally biased region" description="Polar residues" evidence="1">
    <location>
        <begin position="296"/>
        <end position="307"/>
    </location>
</feature>
<feature type="compositionally biased region" description="Basic and acidic residues" evidence="1">
    <location>
        <begin position="246"/>
        <end position="265"/>
    </location>
</feature>
<feature type="compositionally biased region" description="Low complexity" evidence="1">
    <location>
        <begin position="164"/>
        <end position="173"/>
    </location>
</feature>